<dbReference type="PANTHER" id="PTHR39328">
    <property type="entry name" value="BLL2871 PROTEIN"/>
    <property type="match status" value="1"/>
</dbReference>
<keyword evidence="2" id="KW-1185">Reference proteome</keyword>
<evidence type="ECO:0000313" key="1">
    <source>
        <dbReference type="EMBL" id="MDQ0395466.1"/>
    </source>
</evidence>
<dbReference type="PANTHER" id="PTHR39328:SF1">
    <property type="entry name" value="BLL2871 PROTEIN"/>
    <property type="match status" value="1"/>
</dbReference>
<dbReference type="InterPro" id="IPR010430">
    <property type="entry name" value="DUF1028"/>
</dbReference>
<accession>A0ABU0FLR6</accession>
<dbReference type="RefSeq" id="WP_307434191.1">
    <property type="nucleotide sequence ID" value="NZ_JAUSVK010000001.1"/>
</dbReference>
<organism evidence="1 2">
    <name type="scientific">Labrys monachus</name>
    <dbReference type="NCBI Taxonomy" id="217067"/>
    <lineage>
        <taxon>Bacteria</taxon>
        <taxon>Pseudomonadati</taxon>
        <taxon>Pseudomonadota</taxon>
        <taxon>Alphaproteobacteria</taxon>
        <taxon>Hyphomicrobiales</taxon>
        <taxon>Xanthobacteraceae</taxon>
        <taxon>Labrys</taxon>
    </lineage>
</organism>
<dbReference type="SUPFAM" id="SSF56235">
    <property type="entry name" value="N-terminal nucleophile aminohydrolases (Ntn hydrolases)"/>
    <property type="match status" value="1"/>
</dbReference>
<name>A0ABU0FLR6_9HYPH</name>
<dbReference type="Gene3D" id="3.60.20.10">
    <property type="entry name" value="Glutamine Phosphoribosylpyrophosphate, subunit 1, domain 1"/>
    <property type="match status" value="1"/>
</dbReference>
<dbReference type="Pfam" id="PF06267">
    <property type="entry name" value="DUF1028"/>
    <property type="match status" value="1"/>
</dbReference>
<comment type="caution">
    <text evidence="1">The sequence shown here is derived from an EMBL/GenBank/DDBJ whole genome shotgun (WGS) entry which is preliminary data.</text>
</comment>
<dbReference type="InterPro" id="IPR029055">
    <property type="entry name" value="Ntn_hydrolases_N"/>
</dbReference>
<protein>
    <submittedName>
        <fullName evidence="1">Ntn-hydrolase superfamily protein</fullName>
    </submittedName>
</protein>
<gene>
    <name evidence="1" type="ORF">J3R73_005258</name>
</gene>
<reference evidence="1 2" key="1">
    <citation type="submission" date="2023-07" db="EMBL/GenBank/DDBJ databases">
        <title>Genomic Encyclopedia of Type Strains, Phase IV (KMG-IV): sequencing the most valuable type-strain genomes for metagenomic binning, comparative biology and taxonomic classification.</title>
        <authorList>
            <person name="Goeker M."/>
        </authorList>
    </citation>
    <scope>NUCLEOTIDE SEQUENCE [LARGE SCALE GENOMIC DNA]</scope>
    <source>
        <strain evidence="1 2">DSM 5896</strain>
    </source>
</reference>
<dbReference type="EMBL" id="JAUSVK010000001">
    <property type="protein sequence ID" value="MDQ0395466.1"/>
    <property type="molecule type" value="Genomic_DNA"/>
</dbReference>
<sequence>MIELNTFSIAARCPRSGRLGVAVSTAVPAVGGICPFIEPGIGAIATQSWVNPYLGIEGLALLRGGLSAKEALDKLIAEDPGRAVRQLGIVDREGRTAAYTGSECVDWAGHIEGDGFTVQGNMLVGAATIEAMAAAAARSEAFDLHERLMLVLEAGQAAGGDKRGKQSASLKVFHKEAFAWLDIRVDAHPHPVQELRRVFEIAKQQLLPFIDGMPSRHDPIGGIPAEVSAMIMTPPPYRPGGNGGA</sequence>
<dbReference type="Proteomes" id="UP001237448">
    <property type="component" value="Unassembled WGS sequence"/>
</dbReference>
<evidence type="ECO:0000313" key="2">
    <source>
        <dbReference type="Proteomes" id="UP001237448"/>
    </source>
</evidence>
<proteinExistence type="predicted"/>